<evidence type="ECO:0000313" key="1">
    <source>
        <dbReference type="EMBL" id="CAH9115802.1"/>
    </source>
</evidence>
<organism evidence="1 2">
    <name type="scientific">Cuscuta europaea</name>
    <name type="common">European dodder</name>
    <dbReference type="NCBI Taxonomy" id="41803"/>
    <lineage>
        <taxon>Eukaryota</taxon>
        <taxon>Viridiplantae</taxon>
        <taxon>Streptophyta</taxon>
        <taxon>Embryophyta</taxon>
        <taxon>Tracheophyta</taxon>
        <taxon>Spermatophyta</taxon>
        <taxon>Magnoliopsida</taxon>
        <taxon>eudicotyledons</taxon>
        <taxon>Gunneridae</taxon>
        <taxon>Pentapetalae</taxon>
        <taxon>asterids</taxon>
        <taxon>lamiids</taxon>
        <taxon>Solanales</taxon>
        <taxon>Convolvulaceae</taxon>
        <taxon>Cuscuteae</taxon>
        <taxon>Cuscuta</taxon>
        <taxon>Cuscuta subgen. Cuscuta</taxon>
    </lineage>
</organism>
<sequence>MIGGEAASPLDDVAIGGAAAMSSDREVVSLVVGPLDATLASRDNTKLQVLQRPSAAIAAIILVLPWPIGPTSNRRDHRCRGKQQRMLEWRHINGEGHIQIDLRKR</sequence>
<gene>
    <name evidence="1" type="ORF">CEURO_LOCUS20943</name>
</gene>
<comment type="caution">
    <text evidence="1">The sequence shown here is derived from an EMBL/GenBank/DDBJ whole genome shotgun (WGS) entry which is preliminary data.</text>
</comment>
<evidence type="ECO:0000313" key="2">
    <source>
        <dbReference type="Proteomes" id="UP001152484"/>
    </source>
</evidence>
<dbReference type="Proteomes" id="UP001152484">
    <property type="component" value="Unassembled WGS sequence"/>
</dbReference>
<proteinExistence type="predicted"/>
<dbReference type="EMBL" id="CAMAPE010000068">
    <property type="protein sequence ID" value="CAH9115802.1"/>
    <property type="molecule type" value="Genomic_DNA"/>
</dbReference>
<accession>A0A9P0ZUK6</accession>
<keyword evidence="2" id="KW-1185">Reference proteome</keyword>
<dbReference type="AlphaFoldDB" id="A0A9P0ZUK6"/>
<protein>
    <submittedName>
        <fullName evidence="1">Uncharacterized protein</fullName>
    </submittedName>
</protein>
<name>A0A9P0ZUK6_CUSEU</name>
<reference evidence="1" key="1">
    <citation type="submission" date="2022-07" db="EMBL/GenBank/DDBJ databases">
        <authorList>
            <person name="Macas J."/>
            <person name="Novak P."/>
            <person name="Neumann P."/>
        </authorList>
    </citation>
    <scope>NUCLEOTIDE SEQUENCE</scope>
</reference>